<feature type="compositionally biased region" description="Basic and acidic residues" evidence="1">
    <location>
        <begin position="9"/>
        <end position="54"/>
    </location>
</feature>
<feature type="region of interest" description="Disordered" evidence="1">
    <location>
        <begin position="79"/>
        <end position="105"/>
    </location>
</feature>
<reference evidence="2" key="1">
    <citation type="submission" date="2021-01" db="EMBL/GenBank/DDBJ databases">
        <authorList>
            <person name="Corre E."/>
            <person name="Pelletier E."/>
            <person name="Niang G."/>
            <person name="Scheremetjew M."/>
            <person name="Finn R."/>
            <person name="Kale V."/>
            <person name="Holt S."/>
            <person name="Cochrane G."/>
            <person name="Meng A."/>
            <person name="Brown T."/>
            <person name="Cohen L."/>
        </authorList>
    </citation>
    <scope>NUCLEOTIDE SEQUENCE</scope>
    <source>
        <strain evidence="2">Ras09</strain>
    </source>
</reference>
<evidence type="ECO:0000313" key="2">
    <source>
        <dbReference type="EMBL" id="CAE0229041.1"/>
    </source>
</evidence>
<proteinExistence type="predicted"/>
<dbReference type="AlphaFoldDB" id="A0A7S3CJU4"/>
<name>A0A7S3CJU4_9SPIT</name>
<gene>
    <name evidence="2" type="ORF">SRAS04492_LOCUS825</name>
</gene>
<feature type="region of interest" description="Disordered" evidence="1">
    <location>
        <begin position="1"/>
        <end position="54"/>
    </location>
</feature>
<accession>A0A7S3CJU4</accession>
<organism evidence="2">
    <name type="scientific">Strombidium rassoulzadegani</name>
    <dbReference type="NCBI Taxonomy" id="1082188"/>
    <lineage>
        <taxon>Eukaryota</taxon>
        <taxon>Sar</taxon>
        <taxon>Alveolata</taxon>
        <taxon>Ciliophora</taxon>
        <taxon>Intramacronucleata</taxon>
        <taxon>Spirotrichea</taxon>
        <taxon>Oligotrichia</taxon>
        <taxon>Strombidiidae</taxon>
        <taxon>Strombidium</taxon>
    </lineage>
</organism>
<protein>
    <submittedName>
        <fullName evidence="2">Uncharacterized protein</fullName>
    </submittedName>
</protein>
<dbReference type="EMBL" id="HBIA01001536">
    <property type="protein sequence ID" value="CAE0229041.1"/>
    <property type="molecule type" value="Transcribed_RNA"/>
</dbReference>
<sequence>MSDLIPASEQKKMEEEALEKKKKEEAARAKKALEEEKLRKERERNNKLKNEIKQGFDLDMGAPVTSKIAPEDFESLLKEEKTSTKKNNAFTKLEKKQNKNYWENN</sequence>
<evidence type="ECO:0000256" key="1">
    <source>
        <dbReference type="SAM" id="MobiDB-lite"/>
    </source>
</evidence>